<evidence type="ECO:0000259" key="1">
    <source>
        <dbReference type="Pfam" id="PF12770"/>
    </source>
</evidence>
<sequence>MTIIKACHSKWPMPEGIESTINIVDSNNLEIIRTDLKLNQRDSMTIFLTDGIEDSEKFNLVLNNINKIGKSCDTYTVLCDWEDNISGNLYKGLVNLCDTAPFKNILLHITTMCCQHMNIKSAKKKIISFNLAKVKQQLKLTFPFSGLDINAISTLSDKKLHQSKWDIAGKLKTAIIANNSFDAVKLSKTSPDLLPNVLQGSKDPSTYIDDLCNKMAEIVIAVLKRYRKEVNLDFYTTIVEEIFQQLYPQTYGYQIWKRIKSTARTYWQPNDNEQTPKPGHQLIKIIKDFSDENGHFDINIICHSAGAIAGCELVKAIQKLKSARIRIGKIIFLAPACSFELFEEAIMGSSILREGFSMFVLKEEDEQKDIFIDNVYPRSFLQLASILENRIKSTPILGMERYCKKQPHISIENDAIEAFQAFREGSGNTRKVVYAGAPDCTAKRHDDFLTDEGTIDTIIQLLKNETPPQPLGALVPGNNTVGDKTNAARKDKHHRSNGRHMSAWHSLRQPNDNYLKIKVTRWKNKERKLKFSYTASVNGKKESDSFDVVHLLYDIKDYYNDSIKELEEAAFHKENLEEHLRRTGMKFYEELFPEGLRDTFYRLKDKVSTLIVDSFDEFIAWERCKMSWTNDDGTVQNGPFLCECFNMVRCGPLSLPVHIPLKNLAIIVPKSDLPNAQAEKEMLYELASKRSYMKITEIDPTVSKVINSFRAGEYDGFHFIGHIRSSEYANKYRMELNNGPVEPSHISGDARNLGRATPFVFLNSCYSAKTGLGLTNIGGWAAAFLRAGACCFIGSAFAVDDFQALKFATRFYIHLFSGCTVAEAAKHARLDIRTAGDPTWLYYAVYAHPFARLQEVPTG</sequence>
<protein>
    <submittedName>
        <fullName evidence="2">CHAT domain-containing protein</fullName>
    </submittedName>
</protein>
<accession>A0ABY4I0T3</accession>
<dbReference type="EMBL" id="CP095855">
    <property type="protein sequence ID" value="UPK69693.1"/>
    <property type="molecule type" value="Genomic_DNA"/>
</dbReference>
<feature type="domain" description="CHAT" evidence="1">
    <location>
        <begin position="671"/>
        <end position="835"/>
    </location>
</feature>
<evidence type="ECO:0000313" key="2">
    <source>
        <dbReference type="EMBL" id="UPK69693.1"/>
    </source>
</evidence>
<keyword evidence="3" id="KW-1185">Reference proteome</keyword>
<dbReference type="InterPro" id="IPR024983">
    <property type="entry name" value="CHAT_dom"/>
</dbReference>
<dbReference type="RefSeq" id="WP_247811968.1">
    <property type="nucleotide sequence ID" value="NZ_CP095855.1"/>
</dbReference>
<organism evidence="2 3">
    <name type="scientific">Chitinophaga filiformis</name>
    <name type="common">Myxococcus filiformis</name>
    <name type="synonym">Flexibacter filiformis</name>
    <dbReference type="NCBI Taxonomy" id="104663"/>
    <lineage>
        <taxon>Bacteria</taxon>
        <taxon>Pseudomonadati</taxon>
        <taxon>Bacteroidota</taxon>
        <taxon>Chitinophagia</taxon>
        <taxon>Chitinophagales</taxon>
        <taxon>Chitinophagaceae</taxon>
        <taxon>Chitinophaga</taxon>
    </lineage>
</organism>
<reference evidence="2 3" key="1">
    <citation type="submission" date="2022-04" db="EMBL/GenBank/DDBJ databases">
        <title>The arsenic-methylating capacity of Chitinophaga filiformis YT5 during chitin decomposition.</title>
        <authorList>
            <person name="Chen G."/>
            <person name="Liang Y."/>
        </authorList>
    </citation>
    <scope>NUCLEOTIDE SEQUENCE [LARGE SCALE GENOMIC DNA]</scope>
    <source>
        <strain evidence="2 3">YT5</strain>
    </source>
</reference>
<name>A0ABY4I0T3_CHIFI</name>
<proteinExistence type="predicted"/>
<gene>
    <name evidence="2" type="ORF">MYF79_00130</name>
</gene>
<dbReference type="Pfam" id="PF12770">
    <property type="entry name" value="CHAT"/>
    <property type="match status" value="1"/>
</dbReference>
<dbReference type="Proteomes" id="UP000830198">
    <property type="component" value="Chromosome"/>
</dbReference>
<evidence type="ECO:0000313" key="3">
    <source>
        <dbReference type="Proteomes" id="UP000830198"/>
    </source>
</evidence>